<feature type="compositionally biased region" description="Basic and acidic residues" evidence="1">
    <location>
        <begin position="1"/>
        <end position="21"/>
    </location>
</feature>
<gene>
    <name evidence="3" type="ORF">FCC1311_000272</name>
</gene>
<dbReference type="PANTHER" id="PTHR16161:SF0">
    <property type="entry name" value="TRANSCRIPTIONAL PROTEIN SWT1"/>
    <property type="match status" value="1"/>
</dbReference>
<protein>
    <submittedName>
        <fullName evidence="3">RNA polymerase II C-terminal domain phosphatase-like 2</fullName>
    </submittedName>
</protein>
<evidence type="ECO:0000256" key="1">
    <source>
        <dbReference type="SAM" id="MobiDB-lite"/>
    </source>
</evidence>
<dbReference type="AlphaFoldDB" id="A0A2R5FYH4"/>
<name>A0A2R5FYH4_9STRA</name>
<feature type="region of interest" description="Disordered" evidence="1">
    <location>
        <begin position="427"/>
        <end position="453"/>
    </location>
</feature>
<dbReference type="PANTHER" id="PTHR16161">
    <property type="entry name" value="TRANSCRIPTIONAL PROTEIN SWT1"/>
    <property type="match status" value="1"/>
</dbReference>
<dbReference type="GO" id="GO:0005634">
    <property type="term" value="C:nucleus"/>
    <property type="evidence" value="ECO:0007669"/>
    <property type="project" value="TreeGrafter"/>
</dbReference>
<dbReference type="InterPro" id="IPR002716">
    <property type="entry name" value="PIN_dom"/>
</dbReference>
<evidence type="ECO:0000259" key="2">
    <source>
        <dbReference type="Pfam" id="PF13638"/>
    </source>
</evidence>
<evidence type="ECO:0000313" key="4">
    <source>
        <dbReference type="Proteomes" id="UP000241890"/>
    </source>
</evidence>
<evidence type="ECO:0000313" key="3">
    <source>
        <dbReference type="EMBL" id="GBG23807.1"/>
    </source>
</evidence>
<dbReference type="OrthoDB" id="10249888at2759"/>
<feature type="region of interest" description="Disordered" evidence="1">
    <location>
        <begin position="205"/>
        <end position="240"/>
    </location>
</feature>
<feature type="domain" description="PIN" evidence="2">
    <location>
        <begin position="657"/>
        <end position="798"/>
    </location>
</feature>
<dbReference type="InParanoid" id="A0A2R5FYH4"/>
<feature type="region of interest" description="Disordered" evidence="1">
    <location>
        <begin position="1"/>
        <end position="64"/>
    </location>
</feature>
<dbReference type="SUPFAM" id="SSF88723">
    <property type="entry name" value="PIN domain-like"/>
    <property type="match status" value="1"/>
</dbReference>
<feature type="compositionally biased region" description="Basic and acidic residues" evidence="1">
    <location>
        <begin position="222"/>
        <end position="233"/>
    </location>
</feature>
<comment type="caution">
    <text evidence="3">The sequence shown here is derived from an EMBL/GenBank/DDBJ whole genome shotgun (WGS) entry which is preliminary data.</text>
</comment>
<sequence>MEKAVKREAETTADDTTRNADDDVAAPPPAKRIKMEDQNGGTDNAKTGAHVPDQVPAASDAAPVPGPLDVIVDLLPQGTTEANGNGATQEVARGYRFTSPEGTPQVTPFTMYDAIHGPLRVIPLRDAPRLTIKELVRSRDGPGLPLWTQVHLRAGARAILWLEVEAGGKLASMCNEAHAQNAVYLAQSGPEMHSDAFQVCLVPKPPQRKRPEASQEEGAAVKTEEAAQVKTEDNDPPSAQGPVGFLVYAVPNGTFGEEVLVKNENGKDASTSIAPLPSRFAKGILSHAQLGLVLGVEHTLSCIYDLTFNKPPRETELAMLQEFDNRQRVSLAGGTQIMAQMEDTWLDDLAVQEDALVPEPEAADAPTAESASLDKQHPVVRLSSAEGELVLTKIAYGPNGSFVRSILVHIRPGWPELRRYILNNQQGPNEAQQQQQQGAAKESASSSSPTSSSSSLLFRVFACCKQARSRREALELWRLLDPDSELLVDTGGLSSTRSRLYSHATAPERSITAALEAFPCEHQVTMAVDNSTRWFGRSGLAKVWPVRPYEPYSGNLDTGLAAVLHAVHAIRNMFYERCDLLSRELSGWLRQLDAEGNVLGGLLVGPQPSVPDLMQLVQFQKHRWLQEFQAPQTRGVPPELAAAKDFADPILRSKWHIVVDTNVLHHCASDRFEFFKTLEHTHGDSIVMVIPFATVHELDWQKHHVKDPVKLANATASIRYLNSQVAAGSRFIVMQSVSEDAPHAAKHKHVKPFNAQNDMRVFECANSRVAAGMRTLVLSGDTNLRNVCMSANVPAVRFQPLWGMLNNANYQRLSPEHWLRALQKIEQDKQARLQKRHANQLSLKS</sequence>
<dbReference type="InterPro" id="IPR029060">
    <property type="entry name" value="PIN-like_dom_sf"/>
</dbReference>
<dbReference type="Pfam" id="PF13638">
    <property type="entry name" value="PIN_4"/>
    <property type="match status" value="1"/>
</dbReference>
<accession>A0A2R5FYH4</accession>
<reference evidence="3 4" key="1">
    <citation type="submission" date="2017-12" db="EMBL/GenBank/DDBJ databases">
        <title>Sequencing, de novo assembly and annotation of complete genome of a new Thraustochytrid species, strain FCC1311.</title>
        <authorList>
            <person name="Sedici K."/>
            <person name="Godart F."/>
            <person name="Aiese Cigliano R."/>
            <person name="Sanseverino W."/>
            <person name="Barakat M."/>
            <person name="Ortet P."/>
            <person name="Marechal E."/>
            <person name="Cagnac O."/>
            <person name="Amato A."/>
        </authorList>
    </citation>
    <scope>NUCLEOTIDE SEQUENCE [LARGE SCALE GENOMIC DNA]</scope>
</reference>
<dbReference type="InterPro" id="IPR052626">
    <property type="entry name" value="SWT1_Regulator"/>
</dbReference>
<proteinExistence type="predicted"/>
<dbReference type="EMBL" id="BEYU01000001">
    <property type="protein sequence ID" value="GBG23807.1"/>
    <property type="molecule type" value="Genomic_DNA"/>
</dbReference>
<organism evidence="3 4">
    <name type="scientific">Hondaea fermentalgiana</name>
    <dbReference type="NCBI Taxonomy" id="2315210"/>
    <lineage>
        <taxon>Eukaryota</taxon>
        <taxon>Sar</taxon>
        <taxon>Stramenopiles</taxon>
        <taxon>Bigyra</taxon>
        <taxon>Labyrinthulomycetes</taxon>
        <taxon>Thraustochytrida</taxon>
        <taxon>Thraustochytriidae</taxon>
        <taxon>Hondaea</taxon>
    </lineage>
</organism>
<keyword evidence="4" id="KW-1185">Reference proteome</keyword>
<dbReference type="Gene3D" id="3.40.50.1010">
    <property type="entry name" value="5'-nuclease"/>
    <property type="match status" value="1"/>
</dbReference>
<dbReference type="Proteomes" id="UP000241890">
    <property type="component" value="Unassembled WGS sequence"/>
</dbReference>